<dbReference type="Proteomes" id="UP000253999">
    <property type="component" value="Unassembled WGS sequence"/>
</dbReference>
<accession>A0A369ZCY9</accession>
<feature type="signal peptide" evidence="1">
    <location>
        <begin position="1"/>
        <end position="19"/>
    </location>
</feature>
<evidence type="ECO:0000313" key="2">
    <source>
        <dbReference type="EMBL" id="RDF04645.1"/>
    </source>
</evidence>
<name>A0A369ZCY9_HAEPH</name>
<sequence>MKKLLLATAICTVSFSAQAHRVWVQSEPTKAGEILKADIGYGEFPTLEPIAEKRLHFFEKGMVLVNAEGKQKLMQKGENYHYESAKPVKAGSYVLAAEYKPTFWSQNAEGWKQADMQNTPNATYCERTAMYGKNIVNIGKAAEKNDVAEVVGHELEIVPMVNPTTIKVGERFKVVVLYQGEPLPNATLTATFKGFDNSDNQHTHKVEAQAFSDTTGADGTVDIIPLRDGFWKAAVVYETPFEKPEQCQKHKHYASLTFDINK</sequence>
<comment type="caution">
    <text evidence="2">The sequence shown here is derived from an EMBL/GenBank/DDBJ whole genome shotgun (WGS) entry which is preliminary data.</text>
</comment>
<dbReference type="AlphaFoldDB" id="A0A369ZCY9"/>
<reference evidence="2 3" key="1">
    <citation type="submission" date="2018-05" db="EMBL/GenBank/DDBJ databases">
        <title>Draft Genome Sequences for a Diverse set of 7 Haemophilus Species.</title>
        <authorList>
            <person name="Nichols M."/>
            <person name="Topaz N."/>
            <person name="Wang X."/>
            <person name="Wang X."/>
            <person name="Boxrud D."/>
        </authorList>
    </citation>
    <scope>NUCLEOTIDE SEQUENCE [LARGE SCALE GENOMIC DNA]</scope>
    <source>
        <strain evidence="2 3">C2010039593</strain>
    </source>
</reference>
<feature type="chain" id="PRO_5016689442" evidence="1">
    <location>
        <begin position="20"/>
        <end position="262"/>
    </location>
</feature>
<proteinExistence type="predicted"/>
<organism evidence="2 3">
    <name type="scientific">Haemophilus parahaemolyticus</name>
    <dbReference type="NCBI Taxonomy" id="735"/>
    <lineage>
        <taxon>Bacteria</taxon>
        <taxon>Pseudomonadati</taxon>
        <taxon>Pseudomonadota</taxon>
        <taxon>Gammaproteobacteria</taxon>
        <taxon>Pasteurellales</taxon>
        <taxon>Pasteurellaceae</taxon>
        <taxon>Haemophilus</taxon>
    </lineage>
</organism>
<dbReference type="EMBL" id="QEQD01000004">
    <property type="protein sequence ID" value="RDF04645.1"/>
    <property type="molecule type" value="Genomic_DNA"/>
</dbReference>
<evidence type="ECO:0000313" key="3">
    <source>
        <dbReference type="Proteomes" id="UP000253999"/>
    </source>
</evidence>
<evidence type="ECO:0000256" key="1">
    <source>
        <dbReference type="SAM" id="SignalP"/>
    </source>
</evidence>
<protein>
    <submittedName>
        <fullName evidence="2">DUF4198 domain-containing protein</fullName>
    </submittedName>
</protein>
<dbReference type="Pfam" id="PF10670">
    <property type="entry name" value="DUF4198"/>
    <property type="match status" value="1"/>
</dbReference>
<keyword evidence="1" id="KW-0732">Signal</keyword>
<dbReference type="RefSeq" id="WP_111312816.1">
    <property type="nucleotide sequence ID" value="NZ_CAUPAH010000008.1"/>
</dbReference>
<dbReference type="STRING" id="735.B0185_07500"/>
<gene>
    <name evidence="2" type="ORF">DPV98_04530</name>
</gene>
<dbReference type="InterPro" id="IPR019613">
    <property type="entry name" value="DUF4198"/>
</dbReference>